<feature type="compositionally biased region" description="Low complexity" evidence="1">
    <location>
        <begin position="1"/>
        <end position="30"/>
    </location>
</feature>
<feature type="compositionally biased region" description="Low complexity" evidence="1">
    <location>
        <begin position="380"/>
        <end position="391"/>
    </location>
</feature>
<dbReference type="RefSeq" id="WP_189712242.1">
    <property type="nucleotide sequence ID" value="NZ_BMSA01000009.1"/>
</dbReference>
<evidence type="ECO:0008006" key="4">
    <source>
        <dbReference type="Google" id="ProtNLM"/>
    </source>
</evidence>
<evidence type="ECO:0000313" key="2">
    <source>
        <dbReference type="EMBL" id="GGT55224.1"/>
    </source>
</evidence>
<dbReference type="EMBL" id="BMSA01000009">
    <property type="protein sequence ID" value="GGT55224.1"/>
    <property type="molecule type" value="Genomic_DNA"/>
</dbReference>
<feature type="region of interest" description="Disordered" evidence="1">
    <location>
        <begin position="1"/>
        <end position="53"/>
    </location>
</feature>
<keyword evidence="3" id="KW-1185">Reference proteome</keyword>
<gene>
    <name evidence="2" type="ORF">GCM10010226_35330</name>
</gene>
<dbReference type="Proteomes" id="UP000646776">
    <property type="component" value="Unassembled WGS sequence"/>
</dbReference>
<protein>
    <recommendedName>
        <fullName evidence="4">Band 7 domain-containing protein</fullName>
    </recommendedName>
</protein>
<proteinExistence type="predicted"/>
<feature type="compositionally biased region" description="Gly residues" evidence="1">
    <location>
        <begin position="392"/>
        <end position="408"/>
    </location>
</feature>
<accession>A0A918HDE6</accession>
<evidence type="ECO:0000256" key="1">
    <source>
        <dbReference type="SAM" id="MobiDB-lite"/>
    </source>
</evidence>
<name>A0A918HDE6_9ACTN</name>
<feature type="compositionally biased region" description="Low complexity" evidence="1">
    <location>
        <begin position="38"/>
        <end position="47"/>
    </location>
</feature>
<feature type="region of interest" description="Disordered" evidence="1">
    <location>
        <begin position="355"/>
        <end position="408"/>
    </location>
</feature>
<reference evidence="2" key="1">
    <citation type="journal article" date="2014" name="Int. J. Syst. Evol. Microbiol.">
        <title>Complete genome sequence of Corynebacterium casei LMG S-19264T (=DSM 44701T), isolated from a smear-ripened cheese.</title>
        <authorList>
            <consortium name="US DOE Joint Genome Institute (JGI-PGF)"/>
            <person name="Walter F."/>
            <person name="Albersmeier A."/>
            <person name="Kalinowski J."/>
            <person name="Ruckert C."/>
        </authorList>
    </citation>
    <scope>NUCLEOTIDE SEQUENCE</scope>
    <source>
        <strain evidence="2">JCM 4125</strain>
    </source>
</reference>
<sequence>MNAQNAPHMNPLNPAPHMNPMHPAPHMNPLNPVPPQAPVSSPQASVPQPAPGPVFRAAPAWTPEPSRHPVQLPSPAQELAGPFIREYRPAWPYRHSSAQIAAVLYYRHRRPRVVRPEGEEGPLPRRVLSAWLLRWLPRPLAALELQLGWHTVAFEAQLPAAESGRSFPTAIRVRWQVNDPFLVARSQVSDVAALLVPELEQRLRDVSRGYSIRRAEEVRDAVHAALDGHDLGTRFGLELDVFVTISSDKLIQDHGENLGRDEGKRELIRIWTREFQHAMDGGDHTVMAQMMARNPEDLQDIRQMFRKEQREERQDVMELMSRLIDGGLLERWELGDQAMVVVEFLRSGMRRVTADPRPQVANGSTPRRSLFWEQEDGADDTGSSGTTTDGSDGTGVQGGQGGHGGSGA</sequence>
<organism evidence="2 3">
    <name type="scientific">Streptomyces phaeofaciens</name>
    <dbReference type="NCBI Taxonomy" id="68254"/>
    <lineage>
        <taxon>Bacteria</taxon>
        <taxon>Bacillati</taxon>
        <taxon>Actinomycetota</taxon>
        <taxon>Actinomycetes</taxon>
        <taxon>Kitasatosporales</taxon>
        <taxon>Streptomycetaceae</taxon>
        <taxon>Streptomyces</taxon>
    </lineage>
</organism>
<evidence type="ECO:0000313" key="3">
    <source>
        <dbReference type="Proteomes" id="UP000646776"/>
    </source>
</evidence>
<dbReference type="AlphaFoldDB" id="A0A918HDE6"/>
<comment type="caution">
    <text evidence="2">The sequence shown here is derived from an EMBL/GenBank/DDBJ whole genome shotgun (WGS) entry which is preliminary data.</text>
</comment>
<reference evidence="2" key="2">
    <citation type="submission" date="2020-09" db="EMBL/GenBank/DDBJ databases">
        <authorList>
            <person name="Sun Q."/>
            <person name="Ohkuma M."/>
        </authorList>
    </citation>
    <scope>NUCLEOTIDE SEQUENCE</scope>
    <source>
        <strain evidence="2">JCM 4125</strain>
    </source>
</reference>